<accession>A0A7N0T4N8</accession>
<protein>
    <submittedName>
        <fullName evidence="2">Uncharacterized protein</fullName>
    </submittedName>
</protein>
<evidence type="ECO:0000313" key="2">
    <source>
        <dbReference type="EnsemblPlants" id="Kaladp0022s0237.1.v1.1"/>
    </source>
</evidence>
<sequence>MQEMSAVVDWDDDDDTELCHEDDGFVYRRKRRRGSGEQPSASVPAQPDLERDRTRWRRNKLLKLKDRYRKEIHRWELISNSLRAMEDKTTQVAEEYVEATAAHLVDTLDSAAGLIDELLVKANTQEAAISHVSNLTELAESICSDLEEQWSKSYIDLSVWSSPPFISSTSTEGEAPLPLLFSAFMIQLLFKPHISLPRLL</sequence>
<dbReference type="EnsemblPlants" id="Kaladp0022s0237.1.v1.1">
    <property type="protein sequence ID" value="Kaladp0022s0237.1.v1.1"/>
    <property type="gene ID" value="Kaladp0022s0237.v1.1"/>
</dbReference>
<evidence type="ECO:0000256" key="1">
    <source>
        <dbReference type="SAM" id="MobiDB-lite"/>
    </source>
</evidence>
<keyword evidence="3" id="KW-1185">Reference proteome</keyword>
<dbReference type="AlphaFoldDB" id="A0A7N0T4N8"/>
<dbReference type="Proteomes" id="UP000594263">
    <property type="component" value="Unplaced"/>
</dbReference>
<feature type="region of interest" description="Disordered" evidence="1">
    <location>
        <begin position="29"/>
        <end position="50"/>
    </location>
</feature>
<organism evidence="2 3">
    <name type="scientific">Kalanchoe fedtschenkoi</name>
    <name type="common">Lavender scallops</name>
    <name type="synonym">South American air plant</name>
    <dbReference type="NCBI Taxonomy" id="63787"/>
    <lineage>
        <taxon>Eukaryota</taxon>
        <taxon>Viridiplantae</taxon>
        <taxon>Streptophyta</taxon>
        <taxon>Embryophyta</taxon>
        <taxon>Tracheophyta</taxon>
        <taxon>Spermatophyta</taxon>
        <taxon>Magnoliopsida</taxon>
        <taxon>eudicotyledons</taxon>
        <taxon>Gunneridae</taxon>
        <taxon>Pentapetalae</taxon>
        <taxon>Saxifragales</taxon>
        <taxon>Crassulaceae</taxon>
        <taxon>Kalanchoe</taxon>
    </lineage>
</organism>
<reference evidence="2" key="1">
    <citation type="submission" date="2021-01" db="UniProtKB">
        <authorList>
            <consortium name="EnsemblPlants"/>
        </authorList>
    </citation>
    <scope>IDENTIFICATION</scope>
</reference>
<dbReference type="PANTHER" id="PTHR35737">
    <property type="entry name" value="CRYPTIC LOCI REGULATOR"/>
    <property type="match status" value="1"/>
</dbReference>
<dbReference type="OMA" id="FNLPVWG"/>
<dbReference type="PANTHER" id="PTHR35737:SF1">
    <property type="entry name" value="CRYPTIC LOCI REGULATOR"/>
    <property type="match status" value="1"/>
</dbReference>
<dbReference type="Gramene" id="Kaladp0022s0237.1.v1.1">
    <property type="protein sequence ID" value="Kaladp0022s0237.1.v1.1"/>
    <property type="gene ID" value="Kaladp0022s0237.v1.1"/>
</dbReference>
<evidence type="ECO:0000313" key="3">
    <source>
        <dbReference type="Proteomes" id="UP000594263"/>
    </source>
</evidence>
<name>A0A7N0T4N8_KALFE</name>
<proteinExistence type="predicted"/>